<evidence type="ECO:0000313" key="3">
    <source>
        <dbReference type="Proteomes" id="UP000053558"/>
    </source>
</evidence>
<feature type="transmembrane region" description="Helical" evidence="1">
    <location>
        <begin position="207"/>
        <end position="227"/>
    </location>
</feature>
<dbReference type="OMA" id="QRATAWI"/>
<dbReference type="EMBL" id="JH711573">
    <property type="protein sequence ID" value="EIW86676.1"/>
    <property type="molecule type" value="Genomic_DNA"/>
</dbReference>
<dbReference type="AlphaFoldDB" id="A0A5M3N5U3"/>
<accession>A0A5M3N5U3</accession>
<evidence type="ECO:0000256" key="1">
    <source>
        <dbReference type="SAM" id="Phobius"/>
    </source>
</evidence>
<sequence length="235" mass="24778">MLANLSKATTLYFTPILMLTALLLILFAYLSPAIMLHSQVALLSITPSIALTQPGSSQSIDGPSMLLGPLGSCIRASSSDGFTCSTPSLSPTYNTSVFPSNAPSAVVSAPPATSAAFIAIALVLTVVFLITYTAISFRHFMGNAGAVWDKPLVQRASAWLGIVSFLLGLTSFLVVFMWFGKAAEDFNLSIQGQGTNGPQLLASTSNAFTMVWVGYAFFAIPVIVSLAKMHVLSTK</sequence>
<comment type="caution">
    <text evidence="2">The sequence shown here is derived from an EMBL/GenBank/DDBJ whole genome shotgun (WGS) entry which is preliminary data.</text>
</comment>
<dbReference type="KEGG" id="cput:CONPUDRAFT_43699"/>
<keyword evidence="1" id="KW-1133">Transmembrane helix</keyword>
<feature type="transmembrane region" description="Helical" evidence="1">
    <location>
        <begin position="115"/>
        <end position="135"/>
    </location>
</feature>
<dbReference type="Proteomes" id="UP000053558">
    <property type="component" value="Unassembled WGS sequence"/>
</dbReference>
<dbReference type="GeneID" id="19206951"/>
<reference evidence="3" key="1">
    <citation type="journal article" date="2012" name="Science">
        <title>The Paleozoic origin of enzymatic lignin decomposition reconstructed from 31 fungal genomes.</title>
        <authorList>
            <person name="Floudas D."/>
            <person name="Binder M."/>
            <person name="Riley R."/>
            <person name="Barry K."/>
            <person name="Blanchette R.A."/>
            <person name="Henrissat B."/>
            <person name="Martinez A.T."/>
            <person name="Otillar R."/>
            <person name="Spatafora J.W."/>
            <person name="Yadav J.S."/>
            <person name="Aerts A."/>
            <person name="Benoit I."/>
            <person name="Boyd A."/>
            <person name="Carlson A."/>
            <person name="Copeland A."/>
            <person name="Coutinho P.M."/>
            <person name="de Vries R.P."/>
            <person name="Ferreira P."/>
            <person name="Findley K."/>
            <person name="Foster B."/>
            <person name="Gaskell J."/>
            <person name="Glotzer D."/>
            <person name="Gorecki P."/>
            <person name="Heitman J."/>
            <person name="Hesse C."/>
            <person name="Hori C."/>
            <person name="Igarashi K."/>
            <person name="Jurgens J.A."/>
            <person name="Kallen N."/>
            <person name="Kersten P."/>
            <person name="Kohler A."/>
            <person name="Kuees U."/>
            <person name="Kumar T.K.A."/>
            <person name="Kuo A."/>
            <person name="LaButti K."/>
            <person name="Larrondo L.F."/>
            <person name="Lindquist E."/>
            <person name="Ling A."/>
            <person name="Lombard V."/>
            <person name="Lucas S."/>
            <person name="Lundell T."/>
            <person name="Martin R."/>
            <person name="McLaughlin D.J."/>
            <person name="Morgenstern I."/>
            <person name="Morin E."/>
            <person name="Murat C."/>
            <person name="Nagy L.G."/>
            <person name="Nolan M."/>
            <person name="Ohm R.A."/>
            <person name="Patyshakuliyeva A."/>
            <person name="Rokas A."/>
            <person name="Ruiz-Duenas F.J."/>
            <person name="Sabat G."/>
            <person name="Salamov A."/>
            <person name="Samejima M."/>
            <person name="Schmutz J."/>
            <person name="Slot J.C."/>
            <person name="St John F."/>
            <person name="Stenlid J."/>
            <person name="Sun H."/>
            <person name="Sun S."/>
            <person name="Syed K."/>
            <person name="Tsang A."/>
            <person name="Wiebenga A."/>
            <person name="Young D."/>
            <person name="Pisabarro A."/>
            <person name="Eastwood D.C."/>
            <person name="Martin F."/>
            <person name="Cullen D."/>
            <person name="Grigoriev I.V."/>
            <person name="Hibbett D.S."/>
        </authorList>
    </citation>
    <scope>NUCLEOTIDE SEQUENCE [LARGE SCALE GENOMIC DNA]</scope>
    <source>
        <strain evidence="3">RWD-64-598 SS2</strain>
    </source>
</reference>
<dbReference type="RefSeq" id="XP_007762400.1">
    <property type="nucleotide sequence ID" value="XM_007764210.1"/>
</dbReference>
<protein>
    <submittedName>
        <fullName evidence="2">Uncharacterized protein</fullName>
    </submittedName>
</protein>
<evidence type="ECO:0000313" key="2">
    <source>
        <dbReference type="EMBL" id="EIW86676.1"/>
    </source>
</evidence>
<organism evidence="2 3">
    <name type="scientific">Coniophora puteana (strain RWD-64-598)</name>
    <name type="common">Brown rot fungus</name>
    <dbReference type="NCBI Taxonomy" id="741705"/>
    <lineage>
        <taxon>Eukaryota</taxon>
        <taxon>Fungi</taxon>
        <taxon>Dikarya</taxon>
        <taxon>Basidiomycota</taxon>
        <taxon>Agaricomycotina</taxon>
        <taxon>Agaricomycetes</taxon>
        <taxon>Agaricomycetidae</taxon>
        <taxon>Boletales</taxon>
        <taxon>Coniophorineae</taxon>
        <taxon>Coniophoraceae</taxon>
        <taxon>Coniophora</taxon>
    </lineage>
</organism>
<dbReference type="OrthoDB" id="2575000at2759"/>
<proteinExistence type="predicted"/>
<keyword evidence="1" id="KW-0812">Transmembrane</keyword>
<feature type="transmembrane region" description="Helical" evidence="1">
    <location>
        <begin position="12"/>
        <end position="30"/>
    </location>
</feature>
<keyword evidence="3" id="KW-1185">Reference proteome</keyword>
<name>A0A5M3N5U3_CONPW</name>
<feature type="transmembrane region" description="Helical" evidence="1">
    <location>
        <begin position="156"/>
        <end position="179"/>
    </location>
</feature>
<keyword evidence="1" id="KW-0472">Membrane</keyword>
<gene>
    <name evidence="2" type="ORF">CONPUDRAFT_43699</name>
</gene>